<keyword evidence="12" id="KW-1185">Reference proteome</keyword>
<evidence type="ECO:0000256" key="4">
    <source>
        <dbReference type="ARBA" id="ARBA00022676"/>
    </source>
</evidence>
<protein>
    <recommendedName>
        <fullName evidence="9">Glycogen [starch] synthase</fullName>
        <ecNumber evidence="9">2.4.1.11</ecNumber>
    </recommendedName>
</protein>
<comment type="caution">
    <text evidence="11">The sequence shown here is derived from an EMBL/GenBank/DDBJ whole genome shotgun (WGS) entry which is preliminary data.</text>
</comment>
<reference evidence="11 12" key="1">
    <citation type="journal article" date="2018" name="Nat. Ecol. Evol.">
        <title>Shark genomes provide insights into elasmobranch evolution and the origin of vertebrates.</title>
        <authorList>
            <person name="Hara Y"/>
            <person name="Yamaguchi K"/>
            <person name="Onimaru K"/>
            <person name="Kadota M"/>
            <person name="Koyanagi M"/>
            <person name="Keeley SD"/>
            <person name="Tatsumi K"/>
            <person name="Tanaka K"/>
            <person name="Motone F"/>
            <person name="Kageyama Y"/>
            <person name="Nozu R"/>
            <person name="Adachi N"/>
            <person name="Nishimura O"/>
            <person name="Nakagawa R"/>
            <person name="Tanegashima C"/>
            <person name="Kiyatake I"/>
            <person name="Matsumoto R"/>
            <person name="Murakumo K"/>
            <person name="Nishida K"/>
            <person name="Terakita A"/>
            <person name="Kuratani S"/>
            <person name="Sato K"/>
            <person name="Hyodo S Kuraku.S."/>
        </authorList>
    </citation>
    <scope>NUCLEOTIDE SEQUENCE [LARGE SCALE GENOMIC DNA]</scope>
</reference>
<comment type="similarity">
    <text evidence="2 9">Belongs to the glycosyltransferase 3 family.</text>
</comment>
<comment type="function">
    <text evidence="7">Glycogen synthase participates in the glycogen biosynthetic process along with glycogenin and glycogen branching enzyme. Extends the primer composed of a few glucose units formed by glycogenin by adding new glucose units to it. In this context, glycogen synthase transfers the glycosyl residue from UDP-Glc to the non-reducing end of alpha-1,4-glucan.</text>
</comment>
<feature type="compositionally biased region" description="Low complexity" evidence="10">
    <location>
        <begin position="96"/>
        <end position="105"/>
    </location>
</feature>
<dbReference type="Pfam" id="PF05693">
    <property type="entry name" value="Glycogen_syn"/>
    <property type="match status" value="1"/>
</dbReference>
<feature type="region of interest" description="Disordered" evidence="10">
    <location>
        <begin position="88"/>
        <end position="119"/>
    </location>
</feature>
<dbReference type="GO" id="GO:0005737">
    <property type="term" value="C:cytoplasm"/>
    <property type="evidence" value="ECO:0007669"/>
    <property type="project" value="TreeGrafter"/>
</dbReference>
<dbReference type="Proteomes" id="UP000288216">
    <property type="component" value="Unassembled WGS sequence"/>
</dbReference>
<evidence type="ECO:0000256" key="1">
    <source>
        <dbReference type="ARBA" id="ARBA00004964"/>
    </source>
</evidence>
<dbReference type="EC" id="2.4.1.11" evidence="9"/>
<dbReference type="InterPro" id="IPR008631">
    <property type="entry name" value="Glycogen_synth"/>
</dbReference>
<comment type="pathway">
    <text evidence="1 9">Glycan biosynthesis; glycogen biosynthesis.</text>
</comment>
<comment type="catalytic activity">
    <reaction evidence="8">
        <text>[(1-&gt;4)-alpha-D-glucosyl](n) + UDP-alpha-D-glucose = [(1-&gt;4)-alpha-D-glucosyl](n+1) + UDP + H(+)</text>
        <dbReference type="Rhea" id="RHEA:18549"/>
        <dbReference type="Rhea" id="RHEA-COMP:9584"/>
        <dbReference type="Rhea" id="RHEA-COMP:9587"/>
        <dbReference type="ChEBI" id="CHEBI:15378"/>
        <dbReference type="ChEBI" id="CHEBI:15444"/>
        <dbReference type="ChEBI" id="CHEBI:58223"/>
        <dbReference type="ChEBI" id="CHEBI:58885"/>
        <dbReference type="EC" id="2.4.1.11"/>
    </reaction>
    <physiologicalReaction direction="left-to-right" evidence="8">
        <dbReference type="Rhea" id="RHEA:18550"/>
    </physiologicalReaction>
</comment>
<feature type="compositionally biased region" description="Polar residues" evidence="10">
    <location>
        <begin position="183"/>
        <end position="197"/>
    </location>
</feature>
<evidence type="ECO:0000256" key="7">
    <source>
        <dbReference type="ARBA" id="ARBA00043883"/>
    </source>
</evidence>
<dbReference type="OrthoDB" id="6335297at2759"/>
<comment type="function">
    <text evidence="9">Transfers the glycosyl residue from UDP-Glc to the non-reducing end of alpha-1,4-glucan.</text>
</comment>
<proteinExistence type="inferred from homology"/>
<evidence type="ECO:0000256" key="8">
    <source>
        <dbReference type="ARBA" id="ARBA00047345"/>
    </source>
</evidence>
<keyword evidence="3" id="KW-0021">Allosteric enzyme</keyword>
<dbReference type="EMBL" id="BFAA01019126">
    <property type="protein sequence ID" value="GCB81834.1"/>
    <property type="molecule type" value="Genomic_DNA"/>
</dbReference>
<keyword evidence="5 9" id="KW-0808">Transferase</keyword>
<evidence type="ECO:0000313" key="12">
    <source>
        <dbReference type="Proteomes" id="UP000288216"/>
    </source>
</evidence>
<evidence type="ECO:0000256" key="2">
    <source>
        <dbReference type="ARBA" id="ARBA00010686"/>
    </source>
</evidence>
<dbReference type="GO" id="GO:0004373">
    <property type="term" value="F:alpha-1,4-glucan glucosyltransferase (UDP-glucose donor) activity"/>
    <property type="evidence" value="ECO:0007669"/>
    <property type="project" value="UniProtKB-EC"/>
</dbReference>
<evidence type="ECO:0000256" key="9">
    <source>
        <dbReference type="RuleBase" id="RU363104"/>
    </source>
</evidence>
<name>A0A401Q8Y2_SCYTO</name>
<dbReference type="UniPathway" id="UPA00164"/>
<dbReference type="Gene3D" id="3.40.50.2000">
    <property type="entry name" value="Glycogen Phosphorylase B"/>
    <property type="match status" value="1"/>
</dbReference>
<accession>A0A401Q8Y2</accession>
<feature type="compositionally biased region" description="Low complexity" evidence="10">
    <location>
        <begin position="164"/>
        <end position="182"/>
    </location>
</feature>
<dbReference type="STRING" id="75743.A0A401Q8Y2"/>
<feature type="compositionally biased region" description="Low complexity" evidence="10">
    <location>
        <begin position="208"/>
        <end position="237"/>
    </location>
</feature>
<dbReference type="GO" id="GO:0005978">
    <property type="term" value="P:glycogen biosynthetic process"/>
    <property type="evidence" value="ECO:0007669"/>
    <property type="project" value="UniProtKB-UniPathway"/>
</dbReference>
<dbReference type="PANTHER" id="PTHR10176">
    <property type="entry name" value="GLYCOGEN SYNTHASE"/>
    <property type="match status" value="1"/>
</dbReference>
<evidence type="ECO:0000256" key="6">
    <source>
        <dbReference type="ARBA" id="ARBA00023056"/>
    </source>
</evidence>
<evidence type="ECO:0000256" key="10">
    <source>
        <dbReference type="SAM" id="MobiDB-lite"/>
    </source>
</evidence>
<gene>
    <name evidence="11" type="ORF">scyTo_0021470</name>
</gene>
<evidence type="ECO:0000256" key="3">
    <source>
        <dbReference type="ARBA" id="ARBA00022533"/>
    </source>
</evidence>
<feature type="non-terminal residue" evidence="11">
    <location>
        <position position="1"/>
    </location>
</feature>
<organism evidence="11 12">
    <name type="scientific">Scyliorhinus torazame</name>
    <name type="common">Cloudy catshark</name>
    <name type="synonym">Catulus torazame</name>
    <dbReference type="NCBI Taxonomy" id="75743"/>
    <lineage>
        <taxon>Eukaryota</taxon>
        <taxon>Metazoa</taxon>
        <taxon>Chordata</taxon>
        <taxon>Craniata</taxon>
        <taxon>Vertebrata</taxon>
        <taxon>Chondrichthyes</taxon>
        <taxon>Elasmobranchii</taxon>
        <taxon>Galeomorphii</taxon>
        <taxon>Galeoidea</taxon>
        <taxon>Carcharhiniformes</taxon>
        <taxon>Scyliorhinidae</taxon>
        <taxon>Scyliorhinus</taxon>
    </lineage>
</organism>
<dbReference type="PANTHER" id="PTHR10176:SF3">
    <property type="entry name" value="GLYCOGEN [STARCH] SYNTHASE"/>
    <property type="match status" value="1"/>
</dbReference>
<evidence type="ECO:0000256" key="5">
    <source>
        <dbReference type="ARBA" id="ARBA00022679"/>
    </source>
</evidence>
<keyword evidence="6 9" id="KW-0320">Glycogen biosynthesis</keyword>
<feature type="region of interest" description="Disordered" evidence="10">
    <location>
        <begin position="160"/>
        <end position="237"/>
    </location>
</feature>
<sequence>LYILDRRFKGLDECCNQLTAFLYSFSQQSRRQRIIQRNRTERLSDLLDWRYLGRYYTHARFLALAKAFPSNFSQDLAQMSVSFHYSRPASTPPSPSFSGSSTPHYSDSETERYNEEEEALKDRKNIKIDSMLDLLHQQNKNVKDTFEAFRNSSINNLRTSARLSIPSSATTATSPSKSTNPSDANKPTNPIPSNTPSIPAYPTEVNKPTNPIPSNAPSNPANPDAANKPTNPSDSSS</sequence>
<keyword evidence="4 9" id="KW-0328">Glycosyltransferase</keyword>
<dbReference type="AlphaFoldDB" id="A0A401Q8Y2"/>
<evidence type="ECO:0000313" key="11">
    <source>
        <dbReference type="EMBL" id="GCB81834.1"/>
    </source>
</evidence>